<evidence type="ECO:0000313" key="4">
    <source>
        <dbReference type="EMBL" id="MSC32638.1"/>
    </source>
</evidence>
<evidence type="ECO:0000313" key="6">
    <source>
        <dbReference type="Proteomes" id="UP000480929"/>
    </source>
</evidence>
<accession>A0A6N7S3F3</accession>
<gene>
    <name evidence="4" type="ORF">GKD88_05845</name>
    <name evidence="3" type="ORF">GKE08_03060</name>
</gene>
<dbReference type="InterPro" id="IPR051471">
    <property type="entry name" value="Bacterial_PTS_sugar_comp"/>
</dbReference>
<keyword evidence="6" id="KW-1185">Reference proteome</keyword>
<dbReference type="PANTHER" id="PTHR33799">
    <property type="entry name" value="PTS PERMEASE-RELATED-RELATED"/>
    <property type="match status" value="1"/>
</dbReference>
<evidence type="ECO:0000313" key="5">
    <source>
        <dbReference type="Proteomes" id="UP000433575"/>
    </source>
</evidence>
<feature type="domain" description="PTS EIIA type-4" evidence="2">
    <location>
        <begin position="2"/>
        <end position="123"/>
    </location>
</feature>
<name>A0A6N7S3F3_9FIRM</name>
<dbReference type="GO" id="GO:0016020">
    <property type="term" value="C:membrane"/>
    <property type="evidence" value="ECO:0007669"/>
    <property type="project" value="InterPro"/>
</dbReference>
<dbReference type="InterPro" id="IPR036662">
    <property type="entry name" value="PTS_EIIA_man-typ_sf"/>
</dbReference>
<comment type="caution">
    <text evidence="3">The sequence shown here is derived from an EMBL/GenBank/DDBJ whole genome shotgun (WGS) entry which is preliminary data.</text>
</comment>
<dbReference type="PANTHER" id="PTHR33799:SF1">
    <property type="entry name" value="PTS SYSTEM MANNOSE-SPECIFIC EIIAB COMPONENT-RELATED"/>
    <property type="match status" value="1"/>
</dbReference>
<dbReference type="Proteomes" id="UP000480929">
    <property type="component" value="Unassembled WGS sequence"/>
</dbReference>
<dbReference type="RefSeq" id="WP_154237902.1">
    <property type="nucleotide sequence ID" value="NZ_CALJPI010000229.1"/>
</dbReference>
<dbReference type="EMBL" id="WKPI01000007">
    <property type="protein sequence ID" value="MSC32638.1"/>
    <property type="molecule type" value="Genomic_DNA"/>
</dbReference>
<dbReference type="InterPro" id="IPR004701">
    <property type="entry name" value="PTS_EIIA_man-typ"/>
</dbReference>
<dbReference type="GO" id="GO:0009401">
    <property type="term" value="P:phosphoenolpyruvate-dependent sugar phosphotransferase system"/>
    <property type="evidence" value="ECO:0007669"/>
    <property type="project" value="InterPro"/>
</dbReference>
<evidence type="ECO:0000259" key="2">
    <source>
        <dbReference type="PROSITE" id="PS51096"/>
    </source>
</evidence>
<organism evidence="3 5">
    <name type="scientific">Holdemania massiliensis</name>
    <dbReference type="NCBI Taxonomy" id="1468449"/>
    <lineage>
        <taxon>Bacteria</taxon>
        <taxon>Bacillati</taxon>
        <taxon>Bacillota</taxon>
        <taxon>Erysipelotrichia</taxon>
        <taxon>Erysipelotrichales</taxon>
        <taxon>Erysipelotrichaceae</taxon>
        <taxon>Holdemania</taxon>
    </lineage>
</organism>
<dbReference type="GO" id="GO:0016740">
    <property type="term" value="F:transferase activity"/>
    <property type="evidence" value="ECO:0007669"/>
    <property type="project" value="UniProtKB-KW"/>
</dbReference>
<evidence type="ECO:0000256" key="1">
    <source>
        <dbReference type="ARBA" id="ARBA00022679"/>
    </source>
</evidence>
<dbReference type="EMBL" id="WKPJ01000003">
    <property type="protein sequence ID" value="MSA88299.1"/>
    <property type="molecule type" value="Genomic_DNA"/>
</dbReference>
<dbReference type="Proteomes" id="UP000433575">
    <property type="component" value="Unassembled WGS sequence"/>
</dbReference>
<dbReference type="PROSITE" id="PS51096">
    <property type="entry name" value="PTS_EIIA_TYPE_4"/>
    <property type="match status" value="1"/>
</dbReference>
<dbReference type="Gene3D" id="3.40.50.510">
    <property type="entry name" value="Phosphotransferase system, mannose-type IIA component"/>
    <property type="match status" value="1"/>
</dbReference>
<proteinExistence type="predicted"/>
<sequence length="138" mass="15138">MNKQIILCSHGRLCEGMLDTLKVFSLDQAMPIRAIPFYTEGVDSEAQLSQLADSITADQQVLIFTDIAYGSVHQQVMLQFGDWDNVTVITGMNLPLVLELAAIGQGWTKALIDAKIKAAQKAIVCADSFSFNLSEEDE</sequence>
<dbReference type="AlphaFoldDB" id="A0A6N7S3F3"/>
<dbReference type="SUPFAM" id="SSF53062">
    <property type="entry name" value="PTS system fructose IIA component-like"/>
    <property type="match status" value="1"/>
</dbReference>
<evidence type="ECO:0000313" key="3">
    <source>
        <dbReference type="EMBL" id="MSA88299.1"/>
    </source>
</evidence>
<protein>
    <recommendedName>
        <fullName evidence="2">PTS EIIA type-4 domain-containing protein</fullName>
    </recommendedName>
</protein>
<reference evidence="5 6" key="1">
    <citation type="journal article" date="2019" name="Nat. Med.">
        <title>A library of human gut bacterial isolates paired with longitudinal multiomics data enables mechanistic microbiome research.</title>
        <authorList>
            <person name="Poyet M."/>
            <person name="Groussin M."/>
            <person name="Gibbons S.M."/>
            <person name="Avila-Pacheco J."/>
            <person name="Jiang X."/>
            <person name="Kearney S.M."/>
            <person name="Perrotta A.R."/>
            <person name="Berdy B."/>
            <person name="Zhao S."/>
            <person name="Lieberman T.D."/>
            <person name="Swanson P.K."/>
            <person name="Smith M."/>
            <person name="Roesemann S."/>
            <person name="Alexander J.E."/>
            <person name="Rich S.A."/>
            <person name="Livny J."/>
            <person name="Vlamakis H."/>
            <person name="Clish C."/>
            <person name="Bullock K."/>
            <person name="Deik A."/>
            <person name="Scott J."/>
            <person name="Pierce K.A."/>
            <person name="Xavier R.J."/>
            <person name="Alm E.J."/>
        </authorList>
    </citation>
    <scope>NUCLEOTIDE SEQUENCE [LARGE SCALE GENOMIC DNA]</scope>
    <source>
        <strain evidence="3 5">BIOML-A4</strain>
        <strain evidence="4 6">BIOML-A5</strain>
    </source>
</reference>
<keyword evidence="1" id="KW-0808">Transferase</keyword>
<dbReference type="OrthoDB" id="6578004at2"/>
<dbReference type="Pfam" id="PF03610">
    <property type="entry name" value="EIIA-man"/>
    <property type="match status" value="1"/>
</dbReference>